<protein>
    <submittedName>
        <fullName evidence="2">Mannosidase 2, alpha 2</fullName>
    </submittedName>
</protein>
<accession>A0A0U1RQ19</accession>
<dbReference type="ExpressionAtlas" id="A0A0U1RQ19">
    <property type="expression patterns" value="baseline and differential"/>
</dbReference>
<organism evidence="2 4">
    <name type="scientific">Mus musculus</name>
    <name type="common">Mouse</name>
    <dbReference type="NCBI Taxonomy" id="10090"/>
    <lineage>
        <taxon>Eukaryota</taxon>
        <taxon>Metazoa</taxon>
        <taxon>Chordata</taxon>
        <taxon>Craniata</taxon>
        <taxon>Vertebrata</taxon>
        <taxon>Euteleostomi</taxon>
        <taxon>Mammalia</taxon>
        <taxon>Eutheria</taxon>
        <taxon>Euarchontoglires</taxon>
        <taxon>Glires</taxon>
        <taxon>Rodentia</taxon>
        <taxon>Myomorpha</taxon>
        <taxon>Muroidea</taxon>
        <taxon>Muridae</taxon>
        <taxon>Murinae</taxon>
        <taxon>Mus</taxon>
        <taxon>Mus</taxon>
    </lineage>
</organism>
<dbReference type="AGR" id="MGI:2150656"/>
<keyword evidence="4" id="KW-1185">Reference proteome</keyword>
<dbReference type="GeneTree" id="ENSGT01030000234638"/>
<feature type="compositionally biased region" description="Low complexity" evidence="1">
    <location>
        <begin position="1"/>
        <end position="15"/>
    </location>
</feature>
<reference evidence="2 4" key="1">
    <citation type="journal article" date="2009" name="PLoS Biol.">
        <title>Lineage-specific biology revealed by a finished genome assembly of the mouse.</title>
        <authorList>
            <consortium name="Mouse Genome Sequencing Consortium"/>
            <person name="Church D.M."/>
            <person name="Goodstadt L."/>
            <person name="Hillier L.W."/>
            <person name="Zody M.C."/>
            <person name="Goldstein S."/>
            <person name="She X."/>
            <person name="Bult C.J."/>
            <person name="Agarwala R."/>
            <person name="Cherry J.L."/>
            <person name="DiCuccio M."/>
            <person name="Hlavina W."/>
            <person name="Kapustin Y."/>
            <person name="Meric P."/>
            <person name="Maglott D."/>
            <person name="Birtle Z."/>
            <person name="Marques A.C."/>
            <person name="Graves T."/>
            <person name="Zhou S."/>
            <person name="Teague B."/>
            <person name="Potamousis K."/>
            <person name="Churas C."/>
            <person name="Place M."/>
            <person name="Herschleb J."/>
            <person name="Runnheim R."/>
            <person name="Forrest D."/>
            <person name="Amos-Landgraf J."/>
            <person name="Schwartz D.C."/>
            <person name="Cheng Z."/>
            <person name="Lindblad-Toh K."/>
            <person name="Eichler E.E."/>
            <person name="Ponting C.P."/>
        </authorList>
    </citation>
    <scope>NUCLEOTIDE SEQUENCE [LARGE SCALE GENOMIC DNA]</scope>
    <source>
        <strain evidence="2 4">C57BL/6J</strain>
    </source>
</reference>
<dbReference type="VEuPathDB" id="HostDB:ENSMUSG00000038886"/>
<proteinExistence type="predicted"/>
<evidence type="ECO:0000313" key="4">
    <source>
        <dbReference type="Proteomes" id="UP000000589"/>
    </source>
</evidence>
<dbReference type="Ensembl" id="ENSMUST00000206807.2">
    <property type="protein sequence ID" value="ENSMUSP00000146210.2"/>
    <property type="gene ID" value="ENSMUSG00000038886.11"/>
</dbReference>
<evidence type="ECO:0000313" key="3">
    <source>
        <dbReference type="MGI" id="MGI:2150656"/>
    </source>
</evidence>
<evidence type="ECO:0000313" key="2">
    <source>
        <dbReference type="Ensembl" id="ENSMUSP00000146210.2"/>
    </source>
</evidence>
<sequence length="67" mass="7531">WMRSRSSRWNWSSSSTAPVPPRTRVAPTSSCLIARLSPTSLRNLLCCVSPKALSSQRWLCTMSTFTK</sequence>
<feature type="region of interest" description="Disordered" evidence="1">
    <location>
        <begin position="1"/>
        <end position="25"/>
    </location>
</feature>
<dbReference type="Antibodypedia" id="2725">
    <property type="antibodies" value="86 antibodies from 17 providers"/>
</dbReference>
<dbReference type="Bgee" id="ENSMUSG00000038886">
    <property type="expression patterns" value="Expressed in retinal neural layer and 220 other cell types or tissues"/>
</dbReference>
<dbReference type="Proteomes" id="UP000000589">
    <property type="component" value="Chromosome 7"/>
</dbReference>
<dbReference type="MGI" id="MGI:2150656">
    <property type="gene designation" value="Man2a2"/>
</dbReference>
<reference evidence="2" key="4">
    <citation type="submission" date="2025-09" db="UniProtKB">
        <authorList>
            <consortium name="Ensembl"/>
        </authorList>
    </citation>
    <scope>IDENTIFICATION</scope>
    <source>
        <strain evidence="2">C57BL/6J</strain>
    </source>
</reference>
<evidence type="ECO:0000256" key="1">
    <source>
        <dbReference type="SAM" id="MobiDB-lite"/>
    </source>
</evidence>
<gene>
    <name evidence="2 3" type="primary">Man2a2</name>
</gene>
<feature type="non-terminal residue" evidence="2">
    <location>
        <position position="1"/>
    </location>
</feature>
<reference evidence="2" key="3">
    <citation type="submission" date="2025-08" db="UniProtKB">
        <authorList>
            <consortium name="Ensembl"/>
        </authorList>
    </citation>
    <scope>IDENTIFICATION</scope>
    <source>
        <strain evidence="2">C57BL/6J</strain>
    </source>
</reference>
<name>A0A0U1RQ19_MOUSE</name>
<reference evidence="2 4" key="2">
    <citation type="journal article" date="2011" name="PLoS Biol.">
        <title>Modernizing reference genome assemblies.</title>
        <authorList>
            <person name="Church D.M."/>
            <person name="Schneider V.A."/>
            <person name="Graves T."/>
            <person name="Auger K."/>
            <person name="Cunningham F."/>
            <person name="Bouk N."/>
            <person name="Chen H.C."/>
            <person name="Agarwala R."/>
            <person name="McLaren W.M."/>
            <person name="Ritchie G.R."/>
            <person name="Albracht D."/>
            <person name="Kremitzki M."/>
            <person name="Rock S."/>
            <person name="Kotkiewicz H."/>
            <person name="Kremitzki C."/>
            <person name="Wollam A."/>
            <person name="Trani L."/>
            <person name="Fulton L."/>
            <person name="Fulton R."/>
            <person name="Matthews L."/>
            <person name="Whitehead S."/>
            <person name="Chow W."/>
            <person name="Torrance J."/>
            <person name="Dunn M."/>
            <person name="Harden G."/>
            <person name="Threadgold G."/>
            <person name="Wood J."/>
            <person name="Collins J."/>
            <person name="Heath P."/>
            <person name="Griffiths G."/>
            <person name="Pelan S."/>
            <person name="Grafham D."/>
            <person name="Eichler E.E."/>
            <person name="Weinstock G."/>
            <person name="Mardis E.R."/>
            <person name="Wilson R.K."/>
            <person name="Howe K."/>
            <person name="Flicek P."/>
            <person name="Hubbard T."/>
        </authorList>
    </citation>
    <scope>NUCLEOTIDE SEQUENCE [LARGE SCALE GENOMIC DNA]</scope>
    <source>
        <strain evidence="2 4">C57BL/6J</strain>
    </source>
</reference>
<dbReference type="AlphaFoldDB" id="A0A0U1RQ19"/>